<evidence type="ECO:0000313" key="2">
    <source>
        <dbReference type="Ensembl" id="ENSCPRP00005027033.1"/>
    </source>
</evidence>
<sequence>MDHPLCPSSAQAAAASSNNSSDLPACPGSNLDSATPSEWCCSHVDLPVNSSSCPSSPMATSSMTPPVCPPFQCTQDEESLTLLMQVPGIQPQSLKGEVGTNHYRLSFSSKDAASYSFFLQFPFENKLTAPEAGVNVSPSNVVIGLAKSPESTGLWKKLSFGLNSHALQERLFVSEENVDEFLGSILSSSFSKQSALESQPLIEILNVTEDNSQIRLKVRLCVAILPLPIHCDACIQPR</sequence>
<dbReference type="OMA" id="ASTERWF"/>
<evidence type="ECO:0000256" key="1">
    <source>
        <dbReference type="SAM" id="MobiDB-lite"/>
    </source>
</evidence>
<reference evidence="2" key="1">
    <citation type="submission" date="2025-08" db="UniProtKB">
        <authorList>
            <consortium name="Ensembl"/>
        </authorList>
    </citation>
    <scope>IDENTIFICATION</scope>
</reference>
<name>A0A7M4FM19_CROPO</name>
<dbReference type="InterPro" id="IPR008978">
    <property type="entry name" value="HSP20-like_chaperone"/>
</dbReference>
<reference evidence="2" key="2">
    <citation type="submission" date="2025-09" db="UniProtKB">
        <authorList>
            <consortium name="Ensembl"/>
        </authorList>
    </citation>
    <scope>IDENTIFICATION</scope>
</reference>
<proteinExistence type="predicted"/>
<keyword evidence="3" id="KW-1185">Reference proteome</keyword>
<dbReference type="Gene3D" id="2.60.40.790">
    <property type="match status" value="1"/>
</dbReference>
<dbReference type="SUPFAM" id="SSF49764">
    <property type="entry name" value="HSP20-like chaperones"/>
    <property type="match status" value="1"/>
</dbReference>
<dbReference type="Proteomes" id="UP000594220">
    <property type="component" value="Unplaced"/>
</dbReference>
<organism evidence="2 3">
    <name type="scientific">Crocodylus porosus</name>
    <name type="common">Saltwater crocodile</name>
    <name type="synonym">Estuarine crocodile</name>
    <dbReference type="NCBI Taxonomy" id="8502"/>
    <lineage>
        <taxon>Eukaryota</taxon>
        <taxon>Metazoa</taxon>
        <taxon>Chordata</taxon>
        <taxon>Craniata</taxon>
        <taxon>Vertebrata</taxon>
        <taxon>Euteleostomi</taxon>
        <taxon>Archelosauria</taxon>
        <taxon>Archosauria</taxon>
        <taxon>Crocodylia</taxon>
        <taxon>Longirostres</taxon>
        <taxon>Crocodylidae</taxon>
        <taxon>Crocodylus</taxon>
    </lineage>
</organism>
<evidence type="ECO:0000313" key="3">
    <source>
        <dbReference type="Proteomes" id="UP000594220"/>
    </source>
</evidence>
<dbReference type="Ensembl" id="ENSCPRT00005031581.1">
    <property type="protein sequence ID" value="ENSCPRP00005027033.1"/>
    <property type="gene ID" value="ENSCPRG00005018729.1"/>
</dbReference>
<feature type="region of interest" description="Disordered" evidence="1">
    <location>
        <begin position="1"/>
        <end position="24"/>
    </location>
</feature>
<evidence type="ECO:0008006" key="4">
    <source>
        <dbReference type="Google" id="ProtNLM"/>
    </source>
</evidence>
<accession>A0A7M4FM19</accession>
<feature type="compositionally biased region" description="Low complexity" evidence="1">
    <location>
        <begin position="8"/>
        <end position="21"/>
    </location>
</feature>
<dbReference type="GeneTree" id="ENSGT00510000048466"/>
<protein>
    <recommendedName>
        <fullName evidence="4">Protein kintoun</fullName>
    </recommendedName>
</protein>
<dbReference type="AlphaFoldDB" id="A0A7M4FM19"/>